<comment type="caution">
    <text evidence="1">The sequence shown here is derived from an EMBL/GenBank/DDBJ whole genome shotgun (WGS) entry which is preliminary data.</text>
</comment>
<dbReference type="EMBL" id="JADBEJ010000004">
    <property type="protein sequence ID" value="MBE1575450.1"/>
    <property type="molecule type" value="Genomic_DNA"/>
</dbReference>
<accession>A0ABR9L4J2</accession>
<dbReference type="Proteomes" id="UP000656548">
    <property type="component" value="Unassembled WGS sequence"/>
</dbReference>
<proteinExistence type="predicted"/>
<gene>
    <name evidence="1" type="ORF">H4W30_002497</name>
</gene>
<name>A0ABR9L4J2_9PSEU</name>
<evidence type="ECO:0008006" key="3">
    <source>
        <dbReference type="Google" id="ProtNLM"/>
    </source>
</evidence>
<sequence length="324" mass="36224">MSVSATDVISELKLLRRGRGLSAVQLGERIGPALRTTFRISEDDDDTEVRRKVSEGLYALAASLPADLRIALLAAFALHEEARIPFYQDRVTWLARTLDRDDRTARRRIDEGIEQLAALATVSTQGSPPAGRSKLWHTEELRVALALDQPVPEAFEFRRIVADSDDISELDLALTLATRKEDSNPAQEDLKVDVFHGGRLTASVRESRERIGLGLRLPTPLDRRGKHEFALRLRGPMQYAHYVCVPRHPVDLFDLHIRFASPAPVQVVQLDKVFQEDVRDKSTSSTPLPPDDTGEVHVQFRNLAPGFAYGVRWITASTTGIQTH</sequence>
<protein>
    <recommendedName>
        <fullName evidence="3">XRE family transcriptional regulator</fullName>
    </recommendedName>
</protein>
<keyword evidence="2" id="KW-1185">Reference proteome</keyword>
<dbReference type="RefSeq" id="WP_225949298.1">
    <property type="nucleotide sequence ID" value="NZ_JADBEJ010000004.1"/>
</dbReference>
<organism evidence="1 2">
    <name type="scientific">Amycolatopsis roodepoortensis</name>
    <dbReference type="NCBI Taxonomy" id="700274"/>
    <lineage>
        <taxon>Bacteria</taxon>
        <taxon>Bacillati</taxon>
        <taxon>Actinomycetota</taxon>
        <taxon>Actinomycetes</taxon>
        <taxon>Pseudonocardiales</taxon>
        <taxon>Pseudonocardiaceae</taxon>
        <taxon>Amycolatopsis</taxon>
    </lineage>
</organism>
<reference evidence="1 2" key="1">
    <citation type="submission" date="2020-10" db="EMBL/GenBank/DDBJ databases">
        <title>Sequencing the genomes of 1000 actinobacteria strains.</title>
        <authorList>
            <person name="Klenk H.-P."/>
        </authorList>
    </citation>
    <scope>NUCLEOTIDE SEQUENCE [LARGE SCALE GENOMIC DNA]</scope>
    <source>
        <strain evidence="1 2">DSM 46661</strain>
    </source>
</reference>
<evidence type="ECO:0000313" key="2">
    <source>
        <dbReference type="Proteomes" id="UP000656548"/>
    </source>
</evidence>
<evidence type="ECO:0000313" key="1">
    <source>
        <dbReference type="EMBL" id="MBE1575450.1"/>
    </source>
</evidence>